<keyword evidence="1" id="KW-0812">Transmembrane</keyword>
<accession>A0A1G9NMU1</accession>
<gene>
    <name evidence="2" type="ORF">SAMN04488026_11259</name>
</gene>
<dbReference type="EMBL" id="FNEK01000125">
    <property type="protein sequence ID" value="SDL87709.1"/>
    <property type="molecule type" value="Genomic_DNA"/>
</dbReference>
<organism evidence="2 3">
    <name type="scientific">Aliiruegeria lutimaris</name>
    <dbReference type="NCBI Taxonomy" id="571298"/>
    <lineage>
        <taxon>Bacteria</taxon>
        <taxon>Pseudomonadati</taxon>
        <taxon>Pseudomonadota</taxon>
        <taxon>Alphaproteobacteria</taxon>
        <taxon>Rhodobacterales</taxon>
        <taxon>Roseobacteraceae</taxon>
        <taxon>Aliiruegeria</taxon>
    </lineage>
</organism>
<name>A0A1G9NMU1_9RHOB</name>
<dbReference type="Proteomes" id="UP000199382">
    <property type="component" value="Unassembled WGS sequence"/>
</dbReference>
<keyword evidence="1" id="KW-1133">Transmembrane helix</keyword>
<keyword evidence="3" id="KW-1185">Reference proteome</keyword>
<protein>
    <submittedName>
        <fullName evidence="2">Uncharacterized protein</fullName>
    </submittedName>
</protein>
<evidence type="ECO:0000313" key="3">
    <source>
        <dbReference type="Proteomes" id="UP000199382"/>
    </source>
</evidence>
<keyword evidence="1" id="KW-0472">Membrane</keyword>
<sequence length="161" mass="16710">MSGRAASEKSSAGPRRVVALMMALTGAMFLFFLLREDVQNFTALEWSDLPMALVLRYLVAMALGGALSGWLLAGFFGRAGVSGWALAGVGGVIATLLACLVGSAFGRLPELLADGWQLADLIPVMAGLLVPVFAMAGQPLIAAGWVVIVVLTHILAGRARG</sequence>
<feature type="transmembrane region" description="Helical" evidence="1">
    <location>
        <begin position="54"/>
        <end position="76"/>
    </location>
</feature>
<dbReference type="AlphaFoldDB" id="A0A1G9NMU1"/>
<dbReference type="OrthoDB" id="7855359at2"/>
<feature type="transmembrane region" description="Helical" evidence="1">
    <location>
        <begin position="83"/>
        <end position="105"/>
    </location>
</feature>
<feature type="transmembrane region" description="Helical" evidence="1">
    <location>
        <begin position="17"/>
        <end position="34"/>
    </location>
</feature>
<evidence type="ECO:0000256" key="1">
    <source>
        <dbReference type="SAM" id="Phobius"/>
    </source>
</evidence>
<proteinExistence type="predicted"/>
<feature type="transmembrane region" description="Helical" evidence="1">
    <location>
        <begin position="125"/>
        <end position="156"/>
    </location>
</feature>
<dbReference type="RefSeq" id="WP_093164707.1">
    <property type="nucleotide sequence ID" value="NZ_FNEK01000125.1"/>
</dbReference>
<evidence type="ECO:0000313" key="2">
    <source>
        <dbReference type="EMBL" id="SDL87709.1"/>
    </source>
</evidence>
<reference evidence="2 3" key="1">
    <citation type="submission" date="2016-10" db="EMBL/GenBank/DDBJ databases">
        <authorList>
            <person name="de Groot N.N."/>
        </authorList>
    </citation>
    <scope>NUCLEOTIDE SEQUENCE [LARGE SCALE GENOMIC DNA]</scope>
    <source>
        <strain evidence="2 3">DSM 25294</strain>
    </source>
</reference>